<dbReference type="OrthoDB" id="3251057at2759"/>
<dbReference type="EMBL" id="ML769938">
    <property type="protein sequence ID" value="KAE9385861.1"/>
    <property type="molecule type" value="Genomic_DNA"/>
</dbReference>
<evidence type="ECO:0000313" key="1">
    <source>
        <dbReference type="EMBL" id="KAE9385861.1"/>
    </source>
</evidence>
<keyword evidence="2" id="KW-1185">Reference proteome</keyword>
<organism evidence="1 2">
    <name type="scientific">Gymnopus androsaceus JB14</name>
    <dbReference type="NCBI Taxonomy" id="1447944"/>
    <lineage>
        <taxon>Eukaryota</taxon>
        <taxon>Fungi</taxon>
        <taxon>Dikarya</taxon>
        <taxon>Basidiomycota</taxon>
        <taxon>Agaricomycotina</taxon>
        <taxon>Agaricomycetes</taxon>
        <taxon>Agaricomycetidae</taxon>
        <taxon>Agaricales</taxon>
        <taxon>Marasmiineae</taxon>
        <taxon>Omphalotaceae</taxon>
        <taxon>Gymnopus</taxon>
    </lineage>
</organism>
<sequence>MSPEKKLQWFGNHGWSQEENAKVTEHVLNHWSESYMHLPTVARASSTTSVAPAPMLVNLDDTEEEDWSLFANGS</sequence>
<dbReference type="AlphaFoldDB" id="A0A6A4GJR0"/>
<name>A0A6A4GJR0_9AGAR</name>
<gene>
    <name evidence="1" type="ORF">BT96DRAFT_1006653</name>
</gene>
<accession>A0A6A4GJR0</accession>
<evidence type="ECO:0000313" key="2">
    <source>
        <dbReference type="Proteomes" id="UP000799118"/>
    </source>
</evidence>
<protein>
    <submittedName>
        <fullName evidence="1">Uncharacterized protein</fullName>
    </submittedName>
</protein>
<proteinExistence type="predicted"/>
<reference evidence="1" key="1">
    <citation type="journal article" date="2019" name="Environ. Microbiol.">
        <title>Fungal ecological strategies reflected in gene transcription - a case study of two litter decomposers.</title>
        <authorList>
            <person name="Barbi F."/>
            <person name="Kohler A."/>
            <person name="Barry K."/>
            <person name="Baskaran P."/>
            <person name="Daum C."/>
            <person name="Fauchery L."/>
            <person name="Ihrmark K."/>
            <person name="Kuo A."/>
            <person name="LaButti K."/>
            <person name="Lipzen A."/>
            <person name="Morin E."/>
            <person name="Grigoriev I.V."/>
            <person name="Henrissat B."/>
            <person name="Lindahl B."/>
            <person name="Martin F."/>
        </authorList>
    </citation>
    <scope>NUCLEOTIDE SEQUENCE</scope>
    <source>
        <strain evidence="1">JB14</strain>
    </source>
</reference>
<dbReference type="Proteomes" id="UP000799118">
    <property type="component" value="Unassembled WGS sequence"/>
</dbReference>